<comment type="caution">
    <text evidence="1">The sequence shown here is derived from an EMBL/GenBank/DDBJ whole genome shotgun (WGS) entry which is preliminary data.</text>
</comment>
<keyword evidence="2" id="KW-1185">Reference proteome</keyword>
<protein>
    <submittedName>
        <fullName evidence="1">Uncharacterized protein</fullName>
    </submittedName>
</protein>
<gene>
    <name evidence="1" type="ORF">COLO4_34371</name>
</gene>
<dbReference type="Proteomes" id="UP000187203">
    <property type="component" value="Unassembled WGS sequence"/>
</dbReference>
<accession>A0A1R3GL36</accession>
<sequence length="66" mass="7531">MLAIQPSTPHDIKCNPKCRATVYIPIDDGMIFCNLLITVLLCYHGIEHENLRHCDSYGELARSRTE</sequence>
<dbReference type="AlphaFoldDB" id="A0A1R3GL36"/>
<evidence type="ECO:0000313" key="1">
    <source>
        <dbReference type="EMBL" id="OMO58805.1"/>
    </source>
</evidence>
<dbReference type="EMBL" id="AWUE01022346">
    <property type="protein sequence ID" value="OMO58805.1"/>
    <property type="molecule type" value="Genomic_DNA"/>
</dbReference>
<organism evidence="1 2">
    <name type="scientific">Corchorus olitorius</name>
    <dbReference type="NCBI Taxonomy" id="93759"/>
    <lineage>
        <taxon>Eukaryota</taxon>
        <taxon>Viridiplantae</taxon>
        <taxon>Streptophyta</taxon>
        <taxon>Embryophyta</taxon>
        <taxon>Tracheophyta</taxon>
        <taxon>Spermatophyta</taxon>
        <taxon>Magnoliopsida</taxon>
        <taxon>eudicotyledons</taxon>
        <taxon>Gunneridae</taxon>
        <taxon>Pentapetalae</taxon>
        <taxon>rosids</taxon>
        <taxon>malvids</taxon>
        <taxon>Malvales</taxon>
        <taxon>Malvaceae</taxon>
        <taxon>Grewioideae</taxon>
        <taxon>Apeibeae</taxon>
        <taxon>Corchorus</taxon>
    </lineage>
</organism>
<reference evidence="2" key="1">
    <citation type="submission" date="2013-09" db="EMBL/GenBank/DDBJ databases">
        <title>Corchorus olitorius genome sequencing.</title>
        <authorList>
            <person name="Alam M."/>
            <person name="Haque M.S."/>
            <person name="Islam M.S."/>
            <person name="Emdad E.M."/>
            <person name="Islam M.M."/>
            <person name="Ahmed B."/>
            <person name="Halim A."/>
            <person name="Hossen Q.M.M."/>
            <person name="Hossain M.Z."/>
            <person name="Ahmed R."/>
            <person name="Khan M.M."/>
            <person name="Islam R."/>
            <person name="Rashid M.M."/>
            <person name="Khan S.A."/>
            <person name="Rahman M.S."/>
            <person name="Alam M."/>
            <person name="Yahiya A.S."/>
            <person name="Khan M.S."/>
            <person name="Azam M.S."/>
            <person name="Haque T."/>
            <person name="Lashkar M.Z.H."/>
            <person name="Akhand A.I."/>
            <person name="Morshed G."/>
            <person name="Roy S."/>
            <person name="Uddin K.S."/>
            <person name="Rabeya T."/>
            <person name="Hossain A.S."/>
            <person name="Chowdhury A."/>
            <person name="Snigdha A.R."/>
            <person name="Mortoza M.S."/>
            <person name="Matin S.A."/>
            <person name="Hoque S.M.E."/>
            <person name="Islam M.K."/>
            <person name="Roy D.K."/>
            <person name="Haider R."/>
            <person name="Moosa M.M."/>
            <person name="Elias S.M."/>
            <person name="Hasan A.M."/>
            <person name="Jahan S."/>
            <person name="Shafiuddin M."/>
            <person name="Mahmood N."/>
            <person name="Shommy N.S."/>
        </authorList>
    </citation>
    <scope>NUCLEOTIDE SEQUENCE [LARGE SCALE GENOMIC DNA]</scope>
    <source>
        <strain evidence="2">cv. O-4</strain>
    </source>
</reference>
<name>A0A1R3GL36_9ROSI</name>
<proteinExistence type="predicted"/>
<evidence type="ECO:0000313" key="2">
    <source>
        <dbReference type="Proteomes" id="UP000187203"/>
    </source>
</evidence>